<dbReference type="InterPro" id="IPR052649">
    <property type="entry name" value="NCE102-like"/>
</dbReference>
<keyword evidence="3" id="KW-1185">Reference proteome</keyword>
<dbReference type="GO" id="GO:0070941">
    <property type="term" value="P:eisosome assembly"/>
    <property type="evidence" value="ECO:0007669"/>
    <property type="project" value="TreeGrafter"/>
</dbReference>
<dbReference type="EMBL" id="PDLN01000012">
    <property type="protein sequence ID" value="RDW70017.1"/>
    <property type="molecule type" value="Genomic_DNA"/>
</dbReference>
<dbReference type="PANTHER" id="PTHR28165:SF1">
    <property type="entry name" value="NON-CLASSICAL EXPORT PROTEIN 2-RELATED"/>
    <property type="match status" value="1"/>
</dbReference>
<evidence type="ECO:0000313" key="2">
    <source>
        <dbReference type="EMBL" id="RDW70017.1"/>
    </source>
</evidence>
<evidence type="ECO:0000256" key="1">
    <source>
        <dbReference type="SAM" id="Phobius"/>
    </source>
</evidence>
<feature type="transmembrane region" description="Helical" evidence="1">
    <location>
        <begin position="87"/>
        <end position="109"/>
    </location>
</feature>
<dbReference type="AlphaFoldDB" id="A0A3D8R7M0"/>
<dbReference type="PANTHER" id="PTHR28165">
    <property type="entry name" value="NON-CLASSICAL EXPORT PROTEIN 2-RELATED"/>
    <property type="match status" value="1"/>
</dbReference>
<keyword evidence="1" id="KW-0812">Transmembrane</keyword>
<comment type="caution">
    <text evidence="2">The sequence shown here is derived from an EMBL/GenBank/DDBJ whole genome shotgun (WGS) entry which is preliminary data.</text>
</comment>
<reference evidence="2 3" key="1">
    <citation type="journal article" date="2018" name="IMA Fungus">
        <title>IMA Genome-F 9: Draft genome sequence of Annulohypoxylon stygium, Aspergillus mulundensis, Berkeleyomyces basicola (syn. Thielaviopsis basicola), Ceratocystis smalleyi, two Cercospora beticola strains, Coleophoma cylindrospora, Fusarium fracticaudum, Phialophora cf. hyalina, and Morchella septimelata.</title>
        <authorList>
            <person name="Wingfield B.D."/>
            <person name="Bills G.F."/>
            <person name="Dong Y."/>
            <person name="Huang W."/>
            <person name="Nel W.J."/>
            <person name="Swalarsk-Parry B.S."/>
            <person name="Vaghefi N."/>
            <person name="Wilken P.M."/>
            <person name="An Z."/>
            <person name="de Beer Z.W."/>
            <person name="De Vos L."/>
            <person name="Chen L."/>
            <person name="Duong T.A."/>
            <person name="Gao Y."/>
            <person name="Hammerbacher A."/>
            <person name="Kikkert J.R."/>
            <person name="Li Y."/>
            <person name="Li H."/>
            <person name="Li K."/>
            <person name="Li Q."/>
            <person name="Liu X."/>
            <person name="Ma X."/>
            <person name="Naidoo K."/>
            <person name="Pethybridge S.J."/>
            <person name="Sun J."/>
            <person name="Steenkamp E.T."/>
            <person name="van der Nest M.A."/>
            <person name="van Wyk S."/>
            <person name="Wingfield M.J."/>
            <person name="Xiong C."/>
            <person name="Yue Q."/>
            <person name="Zhang X."/>
        </authorList>
    </citation>
    <scope>NUCLEOTIDE SEQUENCE [LARGE SCALE GENOMIC DNA]</scope>
    <source>
        <strain evidence="2 3">BP5796</strain>
    </source>
</reference>
<keyword evidence="1" id="KW-1133">Transmembrane helix</keyword>
<feature type="transmembrane region" description="Helical" evidence="1">
    <location>
        <begin position="191"/>
        <end position="212"/>
    </location>
</feature>
<name>A0A3D8R7M0_9HELO</name>
<dbReference type="GO" id="GO:0072659">
    <property type="term" value="P:protein localization to plasma membrane"/>
    <property type="evidence" value="ECO:0007669"/>
    <property type="project" value="TreeGrafter"/>
</dbReference>
<gene>
    <name evidence="2" type="ORF">BP5796_08414</name>
</gene>
<dbReference type="GO" id="GO:0005886">
    <property type="term" value="C:plasma membrane"/>
    <property type="evidence" value="ECO:0007669"/>
    <property type="project" value="TreeGrafter"/>
</dbReference>
<dbReference type="Proteomes" id="UP000256328">
    <property type="component" value="Unassembled WGS sequence"/>
</dbReference>
<feature type="transmembrane region" description="Helical" evidence="1">
    <location>
        <begin position="58"/>
        <end position="75"/>
    </location>
</feature>
<sequence length="225" mass="23537">MVIQLILRMIQVRPASSFSSIQRRLSQPKIKRCRIPTHASLPPVTCPKGLPANRATHAQFLIATAILAIALTLIKAHHAPNTYNSPIIGFCAFSGSFGLIAAILGALALKLHEYPVLVLGLIDGIAAVFALGAGLTFAAGIKIGSCSDRIYLKALQTFIAPPTPNCKADGSCTAGDVVGVGAQLRCVECQALTVLLLVGFACFLGTGIVGFLRGARPRGRRAAVV</sequence>
<protein>
    <recommendedName>
        <fullName evidence="4">MARVEL domain-containing protein</fullName>
    </recommendedName>
</protein>
<accession>A0A3D8R7M0</accession>
<feature type="transmembrane region" description="Helical" evidence="1">
    <location>
        <begin position="116"/>
        <end position="141"/>
    </location>
</feature>
<evidence type="ECO:0008006" key="4">
    <source>
        <dbReference type="Google" id="ProtNLM"/>
    </source>
</evidence>
<keyword evidence="1" id="KW-0472">Membrane</keyword>
<dbReference type="GO" id="GO:0032126">
    <property type="term" value="C:eisosome"/>
    <property type="evidence" value="ECO:0007669"/>
    <property type="project" value="TreeGrafter"/>
</dbReference>
<proteinExistence type="predicted"/>
<organism evidence="2 3">
    <name type="scientific">Coleophoma crateriformis</name>
    <dbReference type="NCBI Taxonomy" id="565419"/>
    <lineage>
        <taxon>Eukaryota</taxon>
        <taxon>Fungi</taxon>
        <taxon>Dikarya</taxon>
        <taxon>Ascomycota</taxon>
        <taxon>Pezizomycotina</taxon>
        <taxon>Leotiomycetes</taxon>
        <taxon>Helotiales</taxon>
        <taxon>Dermateaceae</taxon>
        <taxon>Coleophoma</taxon>
    </lineage>
</organism>
<evidence type="ECO:0000313" key="3">
    <source>
        <dbReference type="Proteomes" id="UP000256328"/>
    </source>
</evidence>